<reference evidence="2" key="1">
    <citation type="journal article" date="2016" name="Nature">
        <title>Genome evolution in the allotetraploid frog Xenopus laevis.</title>
        <authorList>
            <person name="Session A.M."/>
            <person name="Uno Y."/>
            <person name="Kwon T."/>
            <person name="Chapman J.A."/>
            <person name="Toyoda A."/>
            <person name="Takahashi S."/>
            <person name="Fukui A."/>
            <person name="Hikosaka A."/>
            <person name="Suzuki A."/>
            <person name="Kondo M."/>
            <person name="van Heeringen S.J."/>
            <person name="Quigley I."/>
            <person name="Heinz S."/>
            <person name="Ogino H."/>
            <person name="Ochi H."/>
            <person name="Hellsten U."/>
            <person name="Lyons J.B."/>
            <person name="Simakov O."/>
            <person name="Putnam N."/>
            <person name="Stites J."/>
            <person name="Kuroki Y."/>
            <person name="Tanaka T."/>
            <person name="Michiue T."/>
            <person name="Watanabe M."/>
            <person name="Bogdanovic O."/>
            <person name="Lister R."/>
            <person name="Georgiou G."/>
            <person name="Paranjpe S.S."/>
            <person name="van Kruijsbergen I."/>
            <person name="Shu S."/>
            <person name="Carlson J."/>
            <person name="Kinoshita T."/>
            <person name="Ohta Y."/>
            <person name="Mawaribuchi S."/>
            <person name="Jenkins J."/>
            <person name="Grimwood J."/>
            <person name="Schmutz J."/>
            <person name="Mitros T."/>
            <person name="Mozaffari S.V."/>
            <person name="Suzuki Y."/>
            <person name="Haramoto Y."/>
            <person name="Yamamoto T.S."/>
            <person name="Takagi C."/>
            <person name="Heald R."/>
            <person name="Miller K."/>
            <person name="Haudenschild C."/>
            <person name="Kitzman J."/>
            <person name="Nakayama T."/>
            <person name="Izutsu Y."/>
            <person name="Robert J."/>
            <person name="Fortriede J."/>
            <person name="Burns K."/>
            <person name="Lotay V."/>
            <person name="Karimi K."/>
            <person name="Yasuoka Y."/>
            <person name="Dichmann D.S."/>
            <person name="Flajnik M.F."/>
            <person name="Houston D.W."/>
            <person name="Shendure J."/>
            <person name="DuPasquier L."/>
            <person name="Vize P.D."/>
            <person name="Zorn A.M."/>
            <person name="Ito M."/>
            <person name="Marcotte E.M."/>
            <person name="Wallingford J.B."/>
            <person name="Ito Y."/>
            <person name="Asashima M."/>
            <person name="Ueno N."/>
            <person name="Matsuda Y."/>
            <person name="Veenstra G.J."/>
            <person name="Fujiyama A."/>
            <person name="Harland R.M."/>
            <person name="Taira M."/>
            <person name="Rokhsar D.S."/>
        </authorList>
    </citation>
    <scope>NUCLEOTIDE SEQUENCE [LARGE SCALE GENOMIC DNA]</scope>
    <source>
        <strain evidence="2">J</strain>
    </source>
</reference>
<accession>A0A974HN87</accession>
<dbReference type="EMBL" id="CM004472">
    <property type="protein sequence ID" value="OCT83866.1"/>
    <property type="molecule type" value="Genomic_DNA"/>
</dbReference>
<sequence length="71" mass="8170">MNMLEPPLTLILFVFTSHNVYRLWIKQVVKKMAWTKKGLIVAAKTVPMGSVRNVCLDSTFQGRHKELGQRI</sequence>
<organism evidence="1 2">
    <name type="scientific">Xenopus laevis</name>
    <name type="common">African clawed frog</name>
    <dbReference type="NCBI Taxonomy" id="8355"/>
    <lineage>
        <taxon>Eukaryota</taxon>
        <taxon>Metazoa</taxon>
        <taxon>Chordata</taxon>
        <taxon>Craniata</taxon>
        <taxon>Vertebrata</taxon>
        <taxon>Euteleostomi</taxon>
        <taxon>Amphibia</taxon>
        <taxon>Batrachia</taxon>
        <taxon>Anura</taxon>
        <taxon>Pipoidea</taxon>
        <taxon>Pipidae</taxon>
        <taxon>Xenopodinae</taxon>
        <taxon>Xenopus</taxon>
        <taxon>Xenopus</taxon>
    </lineage>
</organism>
<evidence type="ECO:0000313" key="2">
    <source>
        <dbReference type="Proteomes" id="UP000694892"/>
    </source>
</evidence>
<dbReference type="AlphaFoldDB" id="A0A974HN87"/>
<proteinExistence type="predicted"/>
<gene>
    <name evidence="1" type="ORF">XELAEV_18022005mg</name>
</gene>
<name>A0A974HN87_XENLA</name>
<protein>
    <submittedName>
        <fullName evidence="1">Uncharacterized protein</fullName>
    </submittedName>
</protein>
<evidence type="ECO:0000313" key="1">
    <source>
        <dbReference type="EMBL" id="OCT83866.1"/>
    </source>
</evidence>
<dbReference type="Proteomes" id="UP000694892">
    <property type="component" value="Chromosome 4L"/>
</dbReference>